<evidence type="ECO:0000313" key="2">
    <source>
        <dbReference type="EMBL" id="UMM27873.1"/>
    </source>
</evidence>
<organism evidence="2 3">
    <name type="scientific">Caenorhabditis briggsae</name>
    <dbReference type="NCBI Taxonomy" id="6238"/>
    <lineage>
        <taxon>Eukaryota</taxon>
        <taxon>Metazoa</taxon>
        <taxon>Ecdysozoa</taxon>
        <taxon>Nematoda</taxon>
        <taxon>Chromadorea</taxon>
        <taxon>Rhabditida</taxon>
        <taxon>Rhabditina</taxon>
        <taxon>Rhabditomorpha</taxon>
        <taxon>Rhabditoidea</taxon>
        <taxon>Rhabditidae</taxon>
        <taxon>Peloderinae</taxon>
        <taxon>Caenorhabditis</taxon>
    </lineage>
</organism>
<evidence type="ECO:0000256" key="1">
    <source>
        <dbReference type="SAM" id="MobiDB-lite"/>
    </source>
</evidence>
<accession>A0AAE9ENK7</accession>
<feature type="compositionally biased region" description="Basic and acidic residues" evidence="1">
    <location>
        <begin position="1"/>
        <end position="13"/>
    </location>
</feature>
<dbReference type="EMBL" id="CP092623">
    <property type="protein sequence ID" value="UMM27873.1"/>
    <property type="molecule type" value="Genomic_DNA"/>
</dbReference>
<name>A0AAE9ENK7_CAEBR</name>
<reference evidence="2 3" key="1">
    <citation type="submission" date="2022-04" db="EMBL/GenBank/DDBJ databases">
        <title>Chromosome-level reference genomes for two strains of Caenorhabditis briggsae: an improved platform for comparative genomics.</title>
        <authorList>
            <person name="Stevens L."/>
            <person name="Andersen E."/>
        </authorList>
    </citation>
    <scope>NUCLEOTIDE SEQUENCE [LARGE SCALE GENOMIC DNA]</scope>
    <source>
        <strain evidence="2">VX34</strain>
        <tissue evidence="2">Whole-organism</tissue>
    </source>
</reference>
<feature type="region of interest" description="Disordered" evidence="1">
    <location>
        <begin position="1"/>
        <end position="89"/>
    </location>
</feature>
<dbReference type="AlphaFoldDB" id="A0AAE9ENK7"/>
<dbReference type="Proteomes" id="UP000829354">
    <property type="component" value="Chromosome IV"/>
</dbReference>
<feature type="compositionally biased region" description="Low complexity" evidence="1">
    <location>
        <begin position="44"/>
        <end position="54"/>
    </location>
</feature>
<keyword evidence="3" id="KW-1185">Reference proteome</keyword>
<sequence>MLGLRDRLDEHRGQLQGHRMGRIGNKMAGVAEHNERDAWSLGPTSRTSRTASTTQVGLDSKQDERSSGTKKEEVISSDAGTRQDFIQIR</sequence>
<proteinExistence type="predicted"/>
<protein>
    <submittedName>
        <fullName evidence="2">Uncharacterized protein</fullName>
    </submittedName>
</protein>
<evidence type="ECO:0000313" key="3">
    <source>
        <dbReference type="Proteomes" id="UP000829354"/>
    </source>
</evidence>
<gene>
    <name evidence="2" type="ORF">L5515_010967</name>
</gene>
<feature type="compositionally biased region" description="Basic and acidic residues" evidence="1">
    <location>
        <begin position="60"/>
        <end position="74"/>
    </location>
</feature>